<feature type="compositionally biased region" description="Low complexity" evidence="2">
    <location>
        <begin position="308"/>
        <end position="317"/>
    </location>
</feature>
<dbReference type="GO" id="GO:0006260">
    <property type="term" value="P:DNA replication"/>
    <property type="evidence" value="ECO:0007669"/>
    <property type="project" value="InterPro"/>
</dbReference>
<gene>
    <name evidence="5" type="ORF">HLI_11800</name>
</gene>
<organism evidence="5 6">
    <name type="scientific">Halobacillus litoralis</name>
    <dbReference type="NCBI Taxonomy" id="45668"/>
    <lineage>
        <taxon>Bacteria</taxon>
        <taxon>Bacillati</taxon>
        <taxon>Bacillota</taxon>
        <taxon>Bacilli</taxon>
        <taxon>Bacillales</taxon>
        <taxon>Bacillaceae</taxon>
        <taxon>Halobacillus</taxon>
    </lineage>
</organism>
<dbReference type="Gene3D" id="1.10.10.10">
    <property type="entry name" value="Winged helix-like DNA-binding domain superfamily/Winged helix DNA-binding domain"/>
    <property type="match status" value="1"/>
</dbReference>
<dbReference type="InterPro" id="IPR036388">
    <property type="entry name" value="WH-like_DNA-bd_sf"/>
</dbReference>
<evidence type="ECO:0000313" key="6">
    <source>
        <dbReference type="Proteomes" id="UP000287756"/>
    </source>
</evidence>
<sequence length="378" mass="43848">MANPQTENGYIKIANEIIDEVIRRDFSKRQTAILHMIWRLSYGCNKKSAVIPKLKDFALCGVSKQNVTSELEHLETCRVIYWDRSTNEFTFNKDYEKWIITPRKGWKMEQFKEILRLNLSEKFLKQEQKSSQNKNSEDAKSSQNKNFETKKVLKIRTSEFLKQELPHGQIPSLSKVQRLSKDIIKDIKDKDIKRINNNKESQKVKAFDHYQKNIGPLPPAVIEKINSFIDDLGDDLVVEAITKSCEQNQRRWAYIEKILNNWYNQGIRTLDDVAANDAEFQRKMDQKHSSSSNNSKDIIPDWFDKQDQNNSSQTQSSLDDDARILNLGIRLNRSLQQISEGSLSRYGLTELDLQNIKNGECTAQEVLQSKSKLRVVGS</sequence>
<protein>
    <recommendedName>
        <fullName evidence="7">DnaD domain-containing protein</fullName>
    </recommendedName>
</protein>
<evidence type="ECO:0000256" key="1">
    <source>
        <dbReference type="ARBA" id="ARBA00093462"/>
    </source>
</evidence>
<dbReference type="SUPFAM" id="SSF158499">
    <property type="entry name" value="DnaD domain-like"/>
    <property type="match status" value="1"/>
</dbReference>
<dbReference type="Pfam" id="PF07261">
    <property type="entry name" value="DnaB_2"/>
    <property type="match status" value="1"/>
</dbReference>
<dbReference type="RefSeq" id="WP_128525108.1">
    <property type="nucleotide sequence ID" value="NZ_CP026118.1"/>
</dbReference>
<evidence type="ECO:0000313" key="5">
    <source>
        <dbReference type="EMBL" id="QAS52831.1"/>
    </source>
</evidence>
<proteinExistence type="inferred from homology"/>
<feature type="compositionally biased region" description="Basic and acidic residues" evidence="2">
    <location>
        <begin position="298"/>
        <end position="307"/>
    </location>
</feature>
<dbReference type="InterPro" id="IPR053162">
    <property type="entry name" value="DnaD"/>
</dbReference>
<dbReference type="InterPro" id="IPR034829">
    <property type="entry name" value="DnaD-like_sf"/>
</dbReference>
<accession>A0A410MDM6</accession>
<dbReference type="Proteomes" id="UP000287756">
    <property type="component" value="Chromosome"/>
</dbReference>
<dbReference type="AlphaFoldDB" id="A0A410MDM6"/>
<evidence type="ECO:0008006" key="7">
    <source>
        <dbReference type="Google" id="ProtNLM"/>
    </source>
</evidence>
<dbReference type="InterPro" id="IPR006497">
    <property type="entry name" value="Phage_lambda_VrpO_N"/>
</dbReference>
<dbReference type="OrthoDB" id="1821976at2"/>
<dbReference type="Gene3D" id="1.10.10.630">
    <property type="entry name" value="DnaD domain-like"/>
    <property type="match status" value="1"/>
</dbReference>
<feature type="domain" description="DnaB/C C-terminal" evidence="4">
    <location>
        <begin position="207"/>
        <end position="275"/>
    </location>
</feature>
<evidence type="ECO:0000259" key="3">
    <source>
        <dbReference type="Pfam" id="PF04492"/>
    </source>
</evidence>
<comment type="similarity">
    <text evidence="1">Belongs to the DnaB/DnaD family.</text>
</comment>
<dbReference type="EMBL" id="CP026118">
    <property type="protein sequence ID" value="QAS52831.1"/>
    <property type="molecule type" value="Genomic_DNA"/>
</dbReference>
<dbReference type="Pfam" id="PF04492">
    <property type="entry name" value="Phage_rep_O"/>
    <property type="match status" value="1"/>
</dbReference>
<evidence type="ECO:0000256" key="2">
    <source>
        <dbReference type="SAM" id="MobiDB-lite"/>
    </source>
</evidence>
<reference evidence="5 6" key="1">
    <citation type="submission" date="2018-01" db="EMBL/GenBank/DDBJ databases">
        <title>The whole genome sequencing and assembly of Halobacillus litoralis ERB031 strain.</title>
        <authorList>
            <person name="Lee S.-J."/>
            <person name="Park M.-K."/>
            <person name="Kim J.-Y."/>
            <person name="Lee Y.-J."/>
            <person name="Yi H."/>
            <person name="Bahn Y.-S."/>
            <person name="Kim J.F."/>
            <person name="Lee D.-W."/>
        </authorList>
    </citation>
    <scope>NUCLEOTIDE SEQUENCE [LARGE SCALE GENOMIC DNA]</scope>
    <source>
        <strain evidence="5 6">ERB 031</strain>
    </source>
</reference>
<name>A0A410MDM6_9BACI</name>
<dbReference type="PANTHER" id="PTHR37293">
    <property type="entry name" value="PHAGE REPLICATION PROTEIN-RELATED"/>
    <property type="match status" value="1"/>
</dbReference>
<evidence type="ECO:0000259" key="4">
    <source>
        <dbReference type="Pfam" id="PF07261"/>
    </source>
</evidence>
<dbReference type="KEGG" id="hli:HLI_11800"/>
<dbReference type="NCBIfam" id="TIGR01446">
    <property type="entry name" value="DnaD_dom"/>
    <property type="match status" value="1"/>
</dbReference>
<dbReference type="InterPro" id="IPR006343">
    <property type="entry name" value="DnaB/C_C"/>
</dbReference>
<dbReference type="PANTHER" id="PTHR37293:SF5">
    <property type="entry name" value="DNA REPLICATION PROTEIN"/>
    <property type="match status" value="1"/>
</dbReference>
<feature type="region of interest" description="Disordered" evidence="2">
    <location>
        <begin position="282"/>
        <end position="317"/>
    </location>
</feature>
<feature type="domain" description="Bacteriophage lambda Replication protein O N-terminal" evidence="3">
    <location>
        <begin position="5"/>
        <end position="98"/>
    </location>
</feature>